<dbReference type="GO" id="GO:0005509">
    <property type="term" value="F:calcium ion binding"/>
    <property type="evidence" value="ECO:0007669"/>
    <property type="project" value="InterPro"/>
</dbReference>
<dbReference type="PANTHER" id="PTHR46735">
    <property type="entry name" value="CALPAIN, SMALL SUBUNIT 1 A-RELATED"/>
    <property type="match status" value="1"/>
</dbReference>
<evidence type="ECO:0000256" key="2">
    <source>
        <dbReference type="ARBA" id="ARBA00004496"/>
    </source>
</evidence>
<accession>K4FU46</accession>
<keyword evidence="5" id="KW-0677">Repeat</keyword>
<sequence length="203" mass="22288">MAYPGYGGQFPQYGCAPGGAPGAPGGAGYQQYQAQSMDHLYGYFAGVAGHDGQIDSQELQSCLTQAGISGSYKPFCLETCKLMISMLDCDCSGTMGFSEFKELWTALNAWRQNFATFDRDRSGTVDPQELQQAISSMGYRLSPQGMNAIVKRYSTAGKISFDDYVACFVRLRTLTDAFRRRDASQQGVVNFAYDDFIICTMCI</sequence>
<evidence type="ECO:0000259" key="8">
    <source>
        <dbReference type="PROSITE" id="PS50222"/>
    </source>
</evidence>
<dbReference type="SUPFAM" id="SSF47473">
    <property type="entry name" value="EF-hand"/>
    <property type="match status" value="1"/>
</dbReference>
<evidence type="ECO:0000256" key="3">
    <source>
        <dbReference type="ARBA" id="ARBA00022490"/>
    </source>
</evidence>
<evidence type="ECO:0000256" key="7">
    <source>
        <dbReference type="ARBA" id="ARBA00023136"/>
    </source>
</evidence>
<evidence type="ECO:0000256" key="6">
    <source>
        <dbReference type="ARBA" id="ARBA00022837"/>
    </source>
</evidence>
<keyword evidence="3" id="KW-0963">Cytoplasm</keyword>
<dbReference type="InterPro" id="IPR002048">
    <property type="entry name" value="EF_hand_dom"/>
</dbReference>
<dbReference type="AlphaFoldDB" id="K4FU46"/>
<dbReference type="KEGG" id="cmk:103190440"/>
<dbReference type="PROSITE" id="PS50222">
    <property type="entry name" value="EF_HAND_2"/>
    <property type="match status" value="1"/>
</dbReference>
<organism evidence="9">
    <name type="scientific">Callorhinchus milii</name>
    <name type="common">Ghost shark</name>
    <dbReference type="NCBI Taxonomy" id="7868"/>
    <lineage>
        <taxon>Eukaryota</taxon>
        <taxon>Metazoa</taxon>
        <taxon>Chordata</taxon>
        <taxon>Craniata</taxon>
        <taxon>Vertebrata</taxon>
        <taxon>Chondrichthyes</taxon>
        <taxon>Holocephali</taxon>
        <taxon>Chimaeriformes</taxon>
        <taxon>Callorhinchidae</taxon>
        <taxon>Callorhinchus</taxon>
    </lineage>
</organism>
<evidence type="ECO:0000256" key="5">
    <source>
        <dbReference type="ARBA" id="ARBA00022737"/>
    </source>
</evidence>
<dbReference type="GO" id="GO:0012505">
    <property type="term" value="C:endomembrane system"/>
    <property type="evidence" value="ECO:0007669"/>
    <property type="project" value="UniProtKB-SubCell"/>
</dbReference>
<dbReference type="PANTHER" id="PTHR46735:SF7">
    <property type="entry name" value="SORCIN"/>
    <property type="match status" value="1"/>
</dbReference>
<dbReference type="Pfam" id="PF13405">
    <property type="entry name" value="EF-hand_6"/>
    <property type="match status" value="1"/>
</dbReference>
<keyword evidence="6" id="KW-0106">Calcium</keyword>
<dbReference type="GeneID" id="103190440"/>
<proteinExistence type="evidence at transcript level"/>
<keyword evidence="7" id="KW-0472">Membrane</keyword>
<evidence type="ECO:0000256" key="4">
    <source>
        <dbReference type="ARBA" id="ARBA00022723"/>
    </source>
</evidence>
<dbReference type="Pfam" id="PF13833">
    <property type="entry name" value="EF-hand_8"/>
    <property type="match status" value="1"/>
</dbReference>
<reference evidence="9" key="1">
    <citation type="journal article" date="2012" name="PLoS ONE">
        <title>Sequencing and Analysis of Full-Length cDNAs, 5'-ESTs and 3'-ESTs from a Cartilaginous Fish, the Elephant Shark (Callorhinchus milii).</title>
        <authorList>
            <person name="Tan Y.Y."/>
            <person name="Kodzius R."/>
            <person name="Tay B.H."/>
            <person name="Tay A."/>
            <person name="Brenner S."/>
            <person name="Venkatesh B."/>
        </authorList>
    </citation>
    <scope>NUCLEOTIDE SEQUENCE</scope>
    <source>
        <tissue evidence="9">Liver</tissue>
    </source>
</reference>
<dbReference type="OrthoDB" id="186625at2759"/>
<protein>
    <submittedName>
        <fullName evidence="9">Sorcin-like isoform 2</fullName>
    </submittedName>
</protein>
<dbReference type="EMBL" id="JX053142">
    <property type="protein sequence ID" value="AFK11370.1"/>
    <property type="molecule type" value="mRNA"/>
</dbReference>
<feature type="domain" description="EF-hand" evidence="8">
    <location>
        <begin position="105"/>
        <end position="140"/>
    </location>
</feature>
<dbReference type="SMART" id="SM00054">
    <property type="entry name" value="EFh"/>
    <property type="match status" value="2"/>
</dbReference>
<name>K4FU46_CALMI</name>
<dbReference type="InterPro" id="IPR018247">
    <property type="entry name" value="EF_Hand_1_Ca_BS"/>
</dbReference>
<keyword evidence="4" id="KW-0479">Metal-binding</keyword>
<dbReference type="Gene3D" id="1.10.238.10">
    <property type="entry name" value="EF-hand"/>
    <property type="match status" value="1"/>
</dbReference>
<dbReference type="GO" id="GO:0005737">
    <property type="term" value="C:cytoplasm"/>
    <property type="evidence" value="ECO:0007669"/>
    <property type="project" value="UniProtKB-SubCell"/>
</dbReference>
<evidence type="ECO:0000313" key="9">
    <source>
        <dbReference type="EMBL" id="AFK11370.1"/>
    </source>
</evidence>
<dbReference type="InterPro" id="IPR011992">
    <property type="entry name" value="EF-hand-dom_pair"/>
</dbReference>
<dbReference type="PROSITE" id="PS00018">
    <property type="entry name" value="EF_HAND_1"/>
    <property type="match status" value="1"/>
</dbReference>
<dbReference type="Gene3D" id="6.10.140.900">
    <property type="match status" value="1"/>
</dbReference>
<evidence type="ECO:0000256" key="1">
    <source>
        <dbReference type="ARBA" id="ARBA00004308"/>
    </source>
</evidence>
<dbReference type="RefSeq" id="NP_001279639.1">
    <property type="nucleotide sequence ID" value="NM_001292710.1"/>
</dbReference>
<comment type="subcellular location">
    <subcellularLocation>
        <location evidence="2">Cytoplasm</location>
    </subcellularLocation>
    <subcellularLocation>
        <location evidence="1">Endomembrane system</location>
    </subcellularLocation>
</comment>